<feature type="region of interest" description="Disordered" evidence="2">
    <location>
        <begin position="1"/>
        <end position="65"/>
    </location>
</feature>
<dbReference type="GO" id="GO:0016746">
    <property type="term" value="F:acyltransferase activity"/>
    <property type="evidence" value="ECO:0007669"/>
    <property type="project" value="UniProtKB-KW"/>
</dbReference>
<feature type="compositionally biased region" description="Pro residues" evidence="2">
    <location>
        <begin position="40"/>
        <end position="49"/>
    </location>
</feature>
<organism evidence="3 4">
    <name type="scientific">Nitrincola nitratireducens</name>
    <dbReference type="NCBI Taxonomy" id="1229521"/>
    <lineage>
        <taxon>Bacteria</taxon>
        <taxon>Pseudomonadati</taxon>
        <taxon>Pseudomonadota</taxon>
        <taxon>Gammaproteobacteria</taxon>
        <taxon>Oceanospirillales</taxon>
        <taxon>Oceanospirillaceae</taxon>
        <taxon>Nitrincola</taxon>
    </lineage>
</organism>
<dbReference type="PANTHER" id="PTHR35024">
    <property type="entry name" value="HYPOTHETICAL CYTOSOLIC PROTEIN"/>
    <property type="match status" value="1"/>
</dbReference>
<dbReference type="EMBL" id="AONB01000011">
    <property type="protein sequence ID" value="EXJ10770.1"/>
    <property type="molecule type" value="Genomic_DNA"/>
</dbReference>
<dbReference type="Proteomes" id="UP000019464">
    <property type="component" value="Unassembled WGS sequence"/>
</dbReference>
<name>W9VJM4_9GAMM</name>
<dbReference type="STRING" id="1229521.D791_02377"/>
<gene>
    <name evidence="3" type="ORF">D791_02377</name>
</gene>
<dbReference type="AlphaFoldDB" id="W9VJM4"/>
<feature type="compositionally biased region" description="Polar residues" evidence="2">
    <location>
        <begin position="1"/>
        <end position="23"/>
    </location>
</feature>
<comment type="caution">
    <text evidence="3">The sequence shown here is derived from an EMBL/GenBank/DDBJ whole genome shotgun (WGS) entry which is preliminary data.</text>
</comment>
<keyword evidence="4" id="KW-1185">Reference proteome</keyword>
<feature type="compositionally biased region" description="Low complexity" evidence="2">
    <location>
        <begin position="29"/>
        <end position="39"/>
    </location>
</feature>
<evidence type="ECO:0000256" key="2">
    <source>
        <dbReference type="SAM" id="MobiDB-lite"/>
    </source>
</evidence>
<sequence>MYTNKSEATTPASTNPSQTNVQKPSADKPTAVAQSQPAPQQTPPQPSPAQPAAVAQTASSQPAARVVVRHEPVPPTIRPENNASIGSSIEVEGTVKGQEDLLIEGRVKGTIEIKDHCVTIGTQGNVSADVYARIIYIDGTVTGNLIASEKIIIRKSADIQGSIVSPRISLEDGAQLNGSIDMNPQSEVLNKAFGKANSSSSNTSTSKTDA</sequence>
<comment type="similarity">
    <text evidence="1">Belongs to the bactofilin family.</text>
</comment>
<evidence type="ECO:0000313" key="4">
    <source>
        <dbReference type="Proteomes" id="UP000019464"/>
    </source>
</evidence>
<dbReference type="PANTHER" id="PTHR35024:SF4">
    <property type="entry name" value="POLYMER-FORMING CYTOSKELETAL PROTEIN"/>
    <property type="match status" value="1"/>
</dbReference>
<dbReference type="OrthoDB" id="9811682at2"/>
<reference evidence="4" key="1">
    <citation type="submission" date="2012-11" db="EMBL/GenBank/DDBJ databases">
        <authorList>
            <person name="Singh A."/>
            <person name="Pinnaka A.K."/>
            <person name="Vaidya B."/>
        </authorList>
    </citation>
    <scope>NUCLEOTIDE SEQUENCE [LARGE SCALE GENOMIC DNA]</scope>
    <source>
        <strain evidence="4">AK23</strain>
    </source>
</reference>
<proteinExistence type="inferred from homology"/>
<accession>W9VJM4</accession>
<keyword evidence="3" id="KW-0012">Acyltransferase</keyword>
<dbReference type="InterPro" id="IPR007607">
    <property type="entry name" value="BacA/B"/>
</dbReference>
<evidence type="ECO:0000256" key="1">
    <source>
        <dbReference type="ARBA" id="ARBA00044755"/>
    </source>
</evidence>
<evidence type="ECO:0000313" key="3">
    <source>
        <dbReference type="EMBL" id="EXJ10770.1"/>
    </source>
</evidence>
<reference evidence="3 4" key="2">
    <citation type="journal article" date="2015" name="Syst. Appl. Microbiol.">
        <title>Nitrincola nitratireducens sp. nov. isolated from a haloalkaline crater lake.</title>
        <authorList>
            <person name="Singh A."/>
            <person name="Vaidya B."/>
            <person name="Tanuku N.R."/>
            <person name="Pinnaka A.K."/>
        </authorList>
    </citation>
    <scope>NUCLEOTIDE SEQUENCE [LARGE SCALE GENOMIC DNA]</scope>
    <source>
        <strain evidence="3 4">AK23</strain>
    </source>
</reference>
<keyword evidence="3" id="KW-0808">Transferase</keyword>
<feature type="compositionally biased region" description="Low complexity" evidence="2">
    <location>
        <begin position="50"/>
        <end position="64"/>
    </location>
</feature>
<dbReference type="Pfam" id="PF04519">
    <property type="entry name" value="Bactofilin"/>
    <property type="match status" value="1"/>
</dbReference>
<protein>
    <submittedName>
        <fullName evidence="3">Putative acyltransferase</fullName>
    </submittedName>
</protein>
<dbReference type="RefSeq" id="WP_051514429.1">
    <property type="nucleotide sequence ID" value="NZ_AONB01000011.1"/>
</dbReference>